<keyword evidence="3" id="KW-1185">Reference proteome</keyword>
<feature type="region of interest" description="Disordered" evidence="1">
    <location>
        <begin position="234"/>
        <end position="301"/>
    </location>
</feature>
<dbReference type="InterPro" id="IPR052600">
    <property type="entry name" value="Nuc_rcpt_coact/corep"/>
</dbReference>
<dbReference type="Proteomes" id="UP000792457">
    <property type="component" value="Unassembled WGS sequence"/>
</dbReference>
<evidence type="ECO:0000256" key="1">
    <source>
        <dbReference type="SAM" id="MobiDB-lite"/>
    </source>
</evidence>
<dbReference type="PANTHER" id="PTHR23295">
    <property type="entry name" value="NUCLEAR RECEPTOR COACTIVATOR 5-RELATED"/>
    <property type="match status" value="1"/>
</dbReference>
<dbReference type="InterPro" id="IPR036621">
    <property type="entry name" value="Anticodon-bd_dom_sf"/>
</dbReference>
<protein>
    <submittedName>
        <fullName evidence="2">Uncharacterized protein</fullName>
    </submittedName>
</protein>
<feature type="compositionally biased region" description="Gly residues" evidence="1">
    <location>
        <begin position="31"/>
        <end position="45"/>
    </location>
</feature>
<gene>
    <name evidence="2" type="ORF">J437_LFUL004231</name>
</gene>
<evidence type="ECO:0000313" key="2">
    <source>
        <dbReference type="EMBL" id="KAG8227619.1"/>
    </source>
</evidence>
<comment type="caution">
    <text evidence="2">The sequence shown here is derived from an EMBL/GenBank/DDBJ whole genome shotgun (WGS) entry which is preliminary data.</text>
</comment>
<dbReference type="AlphaFoldDB" id="A0A8K0K3F9"/>
<proteinExistence type="predicted"/>
<reference evidence="2" key="1">
    <citation type="submission" date="2013-04" db="EMBL/GenBank/DDBJ databases">
        <authorList>
            <person name="Qu J."/>
            <person name="Murali S.C."/>
            <person name="Bandaranaike D."/>
            <person name="Bellair M."/>
            <person name="Blankenburg K."/>
            <person name="Chao H."/>
            <person name="Dinh H."/>
            <person name="Doddapaneni H."/>
            <person name="Downs B."/>
            <person name="Dugan-Rocha S."/>
            <person name="Elkadiri S."/>
            <person name="Gnanaolivu R.D."/>
            <person name="Hernandez B."/>
            <person name="Javaid M."/>
            <person name="Jayaseelan J.C."/>
            <person name="Lee S."/>
            <person name="Li M."/>
            <person name="Ming W."/>
            <person name="Munidasa M."/>
            <person name="Muniz J."/>
            <person name="Nguyen L."/>
            <person name="Ongeri F."/>
            <person name="Osuji N."/>
            <person name="Pu L.-L."/>
            <person name="Puazo M."/>
            <person name="Qu C."/>
            <person name="Quiroz J."/>
            <person name="Raj R."/>
            <person name="Weissenberger G."/>
            <person name="Xin Y."/>
            <person name="Zou X."/>
            <person name="Han Y."/>
            <person name="Richards S."/>
            <person name="Worley K."/>
            <person name="Muzny D."/>
            <person name="Gibbs R."/>
        </authorList>
    </citation>
    <scope>NUCLEOTIDE SEQUENCE</scope>
    <source>
        <strain evidence="2">Sampled in the wild</strain>
    </source>
</reference>
<feature type="region of interest" description="Disordered" evidence="1">
    <location>
        <begin position="89"/>
        <end position="110"/>
    </location>
</feature>
<feature type="region of interest" description="Disordered" evidence="1">
    <location>
        <begin position="24"/>
        <end position="71"/>
    </location>
</feature>
<dbReference type="Gene3D" id="3.40.50.800">
    <property type="entry name" value="Anticodon-binding domain"/>
    <property type="match status" value="1"/>
</dbReference>
<feature type="compositionally biased region" description="Pro residues" evidence="1">
    <location>
        <begin position="255"/>
        <end position="271"/>
    </location>
</feature>
<evidence type="ECO:0000313" key="3">
    <source>
        <dbReference type="Proteomes" id="UP000792457"/>
    </source>
</evidence>
<feature type="compositionally biased region" description="Gly residues" evidence="1">
    <location>
        <begin position="238"/>
        <end position="252"/>
    </location>
</feature>
<name>A0A8K0K3F9_LADFU</name>
<dbReference type="EMBL" id="KZ308330">
    <property type="protein sequence ID" value="KAG8227619.1"/>
    <property type="molecule type" value="Genomic_DNA"/>
</dbReference>
<dbReference type="SUPFAM" id="SSF52954">
    <property type="entry name" value="Class II aaRS ABD-related"/>
    <property type="match status" value="1"/>
</dbReference>
<sequence>MVRYVVAFNNGGPSAGGSMYRGGKDFPGDVPRGGVGPGVGGGGGPATPSLPPDDYMRKGYPPPMPPVQISEADRPNDCEIIVLNKKQRKAKPATADVGHNVGGRLGPLPGPHVPFPPSTERHPENIQALFTNLVEQRPLTVLQYDRVIREYAEVIERRLKKLGLGVDLLFPNEDIPLVQVLASISSRGKKREIQVRVELGEAKPPIDIGGLKDPIPKPNTQQAELQHRILNILNSNRPGGGVPSPGIVGGGMVPVPTPVPAPTGVPPPANWPPSGMSSGVGGSGPSSGAPNPGPSPLLSDPTVQKALDSLIQGDLLRKISSSSAAAASTASAVSSAASMSAPVVSSSASSGTMLGNPPVQALFGAYAQPGGRRF</sequence>
<dbReference type="PANTHER" id="PTHR23295:SF6">
    <property type="entry name" value="NEOSIN, ISOFORM A"/>
    <property type="match status" value="1"/>
</dbReference>
<reference evidence="2" key="2">
    <citation type="submission" date="2017-10" db="EMBL/GenBank/DDBJ databases">
        <title>Ladona fulva Genome sequencing and assembly.</title>
        <authorList>
            <person name="Murali S."/>
            <person name="Richards S."/>
            <person name="Bandaranaike D."/>
            <person name="Bellair M."/>
            <person name="Blankenburg K."/>
            <person name="Chao H."/>
            <person name="Dinh H."/>
            <person name="Doddapaneni H."/>
            <person name="Dugan-Rocha S."/>
            <person name="Elkadiri S."/>
            <person name="Gnanaolivu R."/>
            <person name="Hernandez B."/>
            <person name="Skinner E."/>
            <person name="Javaid M."/>
            <person name="Lee S."/>
            <person name="Li M."/>
            <person name="Ming W."/>
            <person name="Munidasa M."/>
            <person name="Muniz J."/>
            <person name="Nguyen L."/>
            <person name="Hughes D."/>
            <person name="Osuji N."/>
            <person name="Pu L.-L."/>
            <person name="Puazo M."/>
            <person name="Qu C."/>
            <person name="Quiroz J."/>
            <person name="Raj R."/>
            <person name="Weissenberger G."/>
            <person name="Xin Y."/>
            <person name="Zou X."/>
            <person name="Han Y."/>
            <person name="Worley K."/>
            <person name="Muzny D."/>
            <person name="Gibbs R."/>
        </authorList>
    </citation>
    <scope>NUCLEOTIDE SEQUENCE</scope>
    <source>
        <strain evidence="2">Sampled in the wild</strain>
    </source>
</reference>
<dbReference type="OrthoDB" id="10044938at2759"/>
<organism evidence="2 3">
    <name type="scientific">Ladona fulva</name>
    <name type="common">Scarce chaser dragonfly</name>
    <name type="synonym">Libellula fulva</name>
    <dbReference type="NCBI Taxonomy" id="123851"/>
    <lineage>
        <taxon>Eukaryota</taxon>
        <taxon>Metazoa</taxon>
        <taxon>Ecdysozoa</taxon>
        <taxon>Arthropoda</taxon>
        <taxon>Hexapoda</taxon>
        <taxon>Insecta</taxon>
        <taxon>Pterygota</taxon>
        <taxon>Palaeoptera</taxon>
        <taxon>Odonata</taxon>
        <taxon>Epiprocta</taxon>
        <taxon>Anisoptera</taxon>
        <taxon>Libelluloidea</taxon>
        <taxon>Libellulidae</taxon>
        <taxon>Ladona</taxon>
    </lineage>
</organism>
<accession>A0A8K0K3F9</accession>